<organism evidence="1 2">
    <name type="scientific">Panagrolaimus sp. ES5</name>
    <dbReference type="NCBI Taxonomy" id="591445"/>
    <lineage>
        <taxon>Eukaryota</taxon>
        <taxon>Metazoa</taxon>
        <taxon>Ecdysozoa</taxon>
        <taxon>Nematoda</taxon>
        <taxon>Chromadorea</taxon>
        <taxon>Rhabditida</taxon>
        <taxon>Tylenchina</taxon>
        <taxon>Panagrolaimomorpha</taxon>
        <taxon>Panagrolaimoidea</taxon>
        <taxon>Panagrolaimidae</taxon>
        <taxon>Panagrolaimus</taxon>
    </lineage>
</organism>
<protein>
    <submittedName>
        <fullName evidence="2">Neurotransmitter-gated ion-channel ligand-binding domain-containing protein</fullName>
    </submittedName>
</protein>
<evidence type="ECO:0000313" key="1">
    <source>
        <dbReference type="Proteomes" id="UP000887579"/>
    </source>
</evidence>
<dbReference type="Proteomes" id="UP000887579">
    <property type="component" value="Unplaced"/>
</dbReference>
<dbReference type="WBParaSite" id="ES5_v2.g17495.t1">
    <property type="protein sequence ID" value="ES5_v2.g17495.t1"/>
    <property type="gene ID" value="ES5_v2.g17495"/>
</dbReference>
<evidence type="ECO:0000313" key="2">
    <source>
        <dbReference type="WBParaSite" id="ES5_v2.g17495.t1"/>
    </source>
</evidence>
<sequence length="226" mass="25820">MDDVLKNHVRQPPLENNKPLRIYIGMYLESLGKFKESEMSYEVDVYLYESWQDKSLAHTSGVWTINDDAHRKKIWLPDLYFANARSAQFHDVTVPNFNLYIDTEGTIAYSLRTTLTVACALDLHDYPMDNQLCSVKALSYSFTEEHVKIRCCLSAEIYLQRSLGHNLLQTYIPLGGIVIVGFTSFFIDRRATPARVTLTFMTLVSLTSLGNGMRFALPQVSYAKVQ</sequence>
<name>A0AC34FJM0_9BILA</name>
<accession>A0AC34FJM0</accession>
<proteinExistence type="predicted"/>
<reference evidence="2" key="1">
    <citation type="submission" date="2022-11" db="UniProtKB">
        <authorList>
            <consortium name="WormBaseParasite"/>
        </authorList>
    </citation>
    <scope>IDENTIFICATION</scope>
</reference>